<sequence>MGSEALGIALWCMLSESPYKYYERNMVNIQIDYEADMVEFKSLGNISQDIKSVNKSLHIQVFSQSVTSLSILKLVGSRQVDQSMAKLTKAEALKSQNSDRKRELQHFTVYDTQVVTKFSSSSFSEIKRAIEDKRLPGFCPNELSTANPTISELSPASVPKRAPLAIKLCQRICDVLPNLRP</sequence>
<accession>A0A9P6NDI4</accession>
<proteinExistence type="predicted"/>
<evidence type="ECO:0000313" key="1">
    <source>
        <dbReference type="EMBL" id="KAG0144119.1"/>
    </source>
</evidence>
<name>A0A9P6NDI4_9BASI</name>
<comment type="caution">
    <text evidence="1">The sequence shown here is derived from an EMBL/GenBank/DDBJ whole genome shotgun (WGS) entry which is preliminary data.</text>
</comment>
<protein>
    <submittedName>
        <fullName evidence="1">Uncharacterized protein</fullName>
    </submittedName>
</protein>
<reference evidence="1" key="1">
    <citation type="submission" date="2013-11" db="EMBL/GenBank/DDBJ databases">
        <title>Genome sequence of the fusiform rust pathogen reveals effectors for host alternation and coevolution with pine.</title>
        <authorList>
            <consortium name="DOE Joint Genome Institute"/>
            <person name="Smith K."/>
            <person name="Pendleton A."/>
            <person name="Kubisiak T."/>
            <person name="Anderson C."/>
            <person name="Salamov A."/>
            <person name="Aerts A."/>
            <person name="Riley R."/>
            <person name="Clum A."/>
            <person name="Lindquist E."/>
            <person name="Ence D."/>
            <person name="Campbell M."/>
            <person name="Kronenberg Z."/>
            <person name="Feau N."/>
            <person name="Dhillon B."/>
            <person name="Hamelin R."/>
            <person name="Burleigh J."/>
            <person name="Smith J."/>
            <person name="Yandell M."/>
            <person name="Nelson C."/>
            <person name="Grigoriev I."/>
            <person name="Davis J."/>
        </authorList>
    </citation>
    <scope>NUCLEOTIDE SEQUENCE</scope>
    <source>
        <strain evidence="1">G11</strain>
    </source>
</reference>
<keyword evidence="2" id="KW-1185">Reference proteome</keyword>
<dbReference type="Proteomes" id="UP000886653">
    <property type="component" value="Unassembled WGS sequence"/>
</dbReference>
<organism evidence="1 2">
    <name type="scientific">Cronartium quercuum f. sp. fusiforme G11</name>
    <dbReference type="NCBI Taxonomy" id="708437"/>
    <lineage>
        <taxon>Eukaryota</taxon>
        <taxon>Fungi</taxon>
        <taxon>Dikarya</taxon>
        <taxon>Basidiomycota</taxon>
        <taxon>Pucciniomycotina</taxon>
        <taxon>Pucciniomycetes</taxon>
        <taxon>Pucciniales</taxon>
        <taxon>Coleosporiaceae</taxon>
        <taxon>Cronartium</taxon>
    </lineage>
</organism>
<evidence type="ECO:0000313" key="2">
    <source>
        <dbReference type="Proteomes" id="UP000886653"/>
    </source>
</evidence>
<gene>
    <name evidence="1" type="ORF">CROQUDRAFT_134561</name>
</gene>
<dbReference type="AlphaFoldDB" id="A0A9P6NDI4"/>
<dbReference type="EMBL" id="MU167302">
    <property type="protein sequence ID" value="KAG0144119.1"/>
    <property type="molecule type" value="Genomic_DNA"/>
</dbReference>